<dbReference type="AlphaFoldDB" id="A0AAU0PZZ7"/>
<dbReference type="Pfam" id="PF02386">
    <property type="entry name" value="TrkH"/>
    <property type="match status" value="1"/>
</dbReference>
<evidence type="ECO:0000256" key="8">
    <source>
        <dbReference type="SAM" id="Phobius"/>
    </source>
</evidence>
<feature type="transmembrane region" description="Helical" evidence="8">
    <location>
        <begin position="16"/>
        <end position="34"/>
    </location>
</feature>
<dbReference type="InterPro" id="IPR003445">
    <property type="entry name" value="Cat_transpt"/>
</dbReference>
<evidence type="ECO:0000313" key="9">
    <source>
        <dbReference type="EMBL" id="WPF25836.1"/>
    </source>
</evidence>
<feature type="transmembrane region" description="Helical" evidence="8">
    <location>
        <begin position="193"/>
        <end position="213"/>
    </location>
</feature>
<feature type="transmembrane region" description="Helical" evidence="8">
    <location>
        <begin position="421"/>
        <end position="443"/>
    </location>
</feature>
<proteinExistence type="predicted"/>
<reference evidence="9 10" key="1">
    <citation type="submission" date="2023-10" db="EMBL/GenBank/DDBJ databases">
        <title>complete genome sequence of Corynebacterium pseudokroppenstedtii P15-C1.</title>
        <authorList>
            <person name="Bruggemann H."/>
            <person name="Poehlein A."/>
        </authorList>
    </citation>
    <scope>NUCLEOTIDE SEQUENCE [LARGE SCALE GENOMIC DNA]</scope>
    <source>
        <strain evidence="9 10">P15_C1</strain>
    </source>
</reference>
<dbReference type="GO" id="GO:0008324">
    <property type="term" value="F:monoatomic cation transmembrane transporter activity"/>
    <property type="evidence" value="ECO:0007669"/>
    <property type="project" value="InterPro"/>
</dbReference>
<accession>A0AAU0PZZ7</accession>
<evidence type="ECO:0000256" key="4">
    <source>
        <dbReference type="ARBA" id="ARBA00022692"/>
    </source>
</evidence>
<feature type="transmembrane region" description="Helical" evidence="8">
    <location>
        <begin position="77"/>
        <end position="101"/>
    </location>
</feature>
<evidence type="ECO:0000256" key="2">
    <source>
        <dbReference type="ARBA" id="ARBA00022448"/>
    </source>
</evidence>
<gene>
    <name evidence="9" type="ORF">Q0N40_04745</name>
</gene>
<keyword evidence="5 8" id="KW-1133">Transmembrane helix</keyword>
<evidence type="ECO:0000256" key="1">
    <source>
        <dbReference type="ARBA" id="ARBA00004651"/>
    </source>
</evidence>
<keyword evidence="7 8" id="KW-0472">Membrane</keyword>
<keyword evidence="3" id="KW-1003">Cell membrane</keyword>
<feature type="transmembrane region" description="Helical" evidence="8">
    <location>
        <begin position="246"/>
        <end position="265"/>
    </location>
</feature>
<keyword evidence="4 8" id="KW-0812">Transmembrane</keyword>
<dbReference type="GO" id="GO:0005886">
    <property type="term" value="C:plasma membrane"/>
    <property type="evidence" value="ECO:0007669"/>
    <property type="project" value="UniProtKB-SubCell"/>
</dbReference>
<dbReference type="PANTHER" id="PTHR32024:SF1">
    <property type="entry name" value="KTR SYSTEM POTASSIUM UPTAKE PROTEIN B"/>
    <property type="match status" value="1"/>
</dbReference>
<sequence>MAKRRIGGRSLNPTQLVSIGFFGLIVIGALALMMPFSSATHTVTDPLTAIFTSTSAVSLTGLTVVDTGGHWSITGKIIIATLIQLSGLGIMSLTSLAGMILTGRFGLRLRMNAAAEGRTLSIGDVKSTLIATLGFTALVEGVVSLMLASRFANKYGMSVDRAMGEGLFHAISSFNNAGFGLRKNNLVPYAADAWILLPLAGAIIIGGLGFPVLRELVTRLRIRVLRGWNWSSRDKRLGHLSVTSRLALIGTAVLVLGGWFVIGVLEWNKAMAGMPIGEKILTAFFQSVTPRTAGFNSVDYGQFHPSTLFITDIFMFIGGGSAGTAGGIKISTLLVLVAAMIAEFRGETDTVIGHRKISYSVVRQAMTVFALGIMLVAVGVISLMLIENKFTGSQILFEVTSAFGTVGLTTGITPSLQGSSQIILCFIMYLGRIGPITLVTALAGRDKARRFSYPEERPFIG</sequence>
<dbReference type="RefSeq" id="WP_204088427.1">
    <property type="nucleotide sequence ID" value="NZ_CP137757.1"/>
</dbReference>
<feature type="transmembrane region" description="Helical" evidence="8">
    <location>
        <begin position="365"/>
        <end position="386"/>
    </location>
</feature>
<dbReference type="PANTHER" id="PTHR32024">
    <property type="entry name" value="TRK SYSTEM POTASSIUM UPTAKE PROTEIN TRKG-RELATED"/>
    <property type="match status" value="1"/>
</dbReference>
<feature type="transmembrane region" description="Helical" evidence="8">
    <location>
        <begin position="128"/>
        <end position="148"/>
    </location>
</feature>
<dbReference type="KEGG" id="cpsk:Q0N40_04745"/>
<dbReference type="GO" id="GO:0030001">
    <property type="term" value="P:metal ion transport"/>
    <property type="evidence" value="ECO:0007669"/>
    <property type="project" value="UniProtKB-ARBA"/>
</dbReference>
<evidence type="ECO:0000256" key="3">
    <source>
        <dbReference type="ARBA" id="ARBA00022475"/>
    </source>
</evidence>
<comment type="subcellular location">
    <subcellularLocation>
        <location evidence="1">Cell membrane</location>
        <topology evidence="1">Multi-pass membrane protein</topology>
    </subcellularLocation>
</comment>
<feature type="transmembrane region" description="Helical" evidence="8">
    <location>
        <begin position="313"/>
        <end position="344"/>
    </location>
</feature>
<evidence type="ECO:0000256" key="6">
    <source>
        <dbReference type="ARBA" id="ARBA00023065"/>
    </source>
</evidence>
<name>A0AAU0PZZ7_9CORY</name>
<evidence type="ECO:0000313" key="10">
    <source>
        <dbReference type="Proteomes" id="UP001174314"/>
    </source>
</evidence>
<dbReference type="EMBL" id="CP137757">
    <property type="protein sequence ID" value="WPF25836.1"/>
    <property type="molecule type" value="Genomic_DNA"/>
</dbReference>
<dbReference type="Proteomes" id="UP001174314">
    <property type="component" value="Chromosome"/>
</dbReference>
<protein>
    <submittedName>
        <fullName evidence="9">Potassium transporter TrkG</fullName>
    </submittedName>
</protein>
<evidence type="ECO:0000256" key="7">
    <source>
        <dbReference type="ARBA" id="ARBA00023136"/>
    </source>
</evidence>
<keyword evidence="6" id="KW-0406">Ion transport</keyword>
<evidence type="ECO:0000256" key="5">
    <source>
        <dbReference type="ARBA" id="ARBA00022989"/>
    </source>
</evidence>
<keyword evidence="2" id="KW-0813">Transport</keyword>
<keyword evidence="10" id="KW-1185">Reference proteome</keyword>
<organism evidence="9 10">
    <name type="scientific">Corynebacterium pseudokroppenstedtii</name>
    <dbReference type="NCBI Taxonomy" id="2804917"/>
    <lineage>
        <taxon>Bacteria</taxon>
        <taxon>Bacillati</taxon>
        <taxon>Actinomycetota</taxon>
        <taxon>Actinomycetes</taxon>
        <taxon>Mycobacteriales</taxon>
        <taxon>Corynebacteriaceae</taxon>
        <taxon>Corynebacterium</taxon>
    </lineage>
</organism>